<proteinExistence type="predicted"/>
<reference evidence="1" key="1">
    <citation type="journal article" date="2014" name="Genome Announc.">
        <title>Draft Genome Sequences of Three Alkaliphilic Bacillus Strains, Bacillus wakoensis JCM 9140T, Bacillus akibai JCM 9157T, and Bacillus hemicellulosilyticus JCM 9152T.</title>
        <authorList>
            <person name="Yuki M."/>
            <person name="Oshima K."/>
            <person name="Suda W."/>
            <person name="Oshida Y."/>
            <person name="Kitamura K."/>
            <person name="Iida T."/>
            <person name="Hattori M."/>
            <person name="Ohkuma M."/>
        </authorList>
    </citation>
    <scope>NUCLEOTIDE SEQUENCE [LARGE SCALE GENOMIC DNA]</scope>
    <source>
        <strain evidence="1">JCM 9140</strain>
    </source>
</reference>
<name>W4PZ99_9BACI</name>
<dbReference type="STRING" id="1236970.JCM9140_1037"/>
<gene>
    <name evidence="1" type="ORF">JCM9140_1037</name>
</gene>
<dbReference type="EMBL" id="BAUT01000006">
    <property type="protein sequence ID" value="GAE25067.1"/>
    <property type="molecule type" value="Genomic_DNA"/>
</dbReference>
<organism evidence="1 2">
    <name type="scientific">Halalkalibacter wakoensis JCM 9140</name>
    <dbReference type="NCBI Taxonomy" id="1236970"/>
    <lineage>
        <taxon>Bacteria</taxon>
        <taxon>Bacillati</taxon>
        <taxon>Bacillota</taxon>
        <taxon>Bacilli</taxon>
        <taxon>Bacillales</taxon>
        <taxon>Bacillaceae</taxon>
        <taxon>Halalkalibacter</taxon>
    </lineage>
</organism>
<dbReference type="RefSeq" id="WP_034742952.1">
    <property type="nucleotide sequence ID" value="NZ_BAUT01000006.1"/>
</dbReference>
<comment type="caution">
    <text evidence="1">The sequence shown here is derived from an EMBL/GenBank/DDBJ whole genome shotgun (WGS) entry which is preliminary data.</text>
</comment>
<evidence type="ECO:0008006" key="3">
    <source>
        <dbReference type="Google" id="ProtNLM"/>
    </source>
</evidence>
<keyword evidence="2" id="KW-1185">Reference proteome</keyword>
<dbReference type="Proteomes" id="UP000018890">
    <property type="component" value="Unassembled WGS sequence"/>
</dbReference>
<dbReference type="OrthoDB" id="2959323at2"/>
<accession>W4PZ99</accession>
<evidence type="ECO:0000313" key="2">
    <source>
        <dbReference type="Proteomes" id="UP000018890"/>
    </source>
</evidence>
<sequence length="318" mass="36717">MYLLDKVVKVDEEKDKIRSYLINEGQIQYVTTAFEKWNKQRVNMSGTIMTNGRIMFDEHLLTSQDFQAFQDRQSHLIEKGCTAVAVSQKVQYEREIDSDFKRAKHAMANSTLDYLVGLTLPISLLRPAVLRKCQNLRIPFVRIEIESFQQIRSVPWTHISQTLLTYPTVLIPVISSSVLRLEAALLKEWENHCMDFQIHTHNPLTAMEKWEKPLLQKVGLYPLKGMMLAGSDVDYLLFYEDAGDHLYDLDQKVAHKQRISYDKKDPAIVVIKGEIVKANESISLKPGYGRLIEVKKPARFLSLSHFSDMMPQQQINAF</sequence>
<dbReference type="AlphaFoldDB" id="W4PZ99"/>
<evidence type="ECO:0000313" key="1">
    <source>
        <dbReference type="EMBL" id="GAE25067.1"/>
    </source>
</evidence>
<protein>
    <recommendedName>
        <fullName evidence="3">Amidohydrolase-related domain-containing protein</fullName>
    </recommendedName>
</protein>